<organism evidence="6 7">
    <name type="scientific">Paraconexibacter antarcticus</name>
    <dbReference type="NCBI Taxonomy" id="2949664"/>
    <lineage>
        <taxon>Bacteria</taxon>
        <taxon>Bacillati</taxon>
        <taxon>Actinomycetota</taxon>
        <taxon>Thermoleophilia</taxon>
        <taxon>Solirubrobacterales</taxon>
        <taxon>Paraconexibacteraceae</taxon>
        <taxon>Paraconexibacter</taxon>
    </lineage>
</organism>
<dbReference type="EMBL" id="CP098502">
    <property type="protein sequence ID" value="UTI65525.1"/>
    <property type="molecule type" value="Genomic_DNA"/>
</dbReference>
<dbReference type="CDD" id="cd00130">
    <property type="entry name" value="PAS"/>
    <property type="match status" value="1"/>
</dbReference>
<keyword evidence="7" id="KW-1185">Reference proteome</keyword>
<protein>
    <submittedName>
        <fullName evidence="6">PAS domain S-box protein</fullName>
    </submittedName>
</protein>
<feature type="modified residue" description="4-aspartylphosphate" evidence="1">
    <location>
        <position position="59"/>
    </location>
</feature>
<evidence type="ECO:0000256" key="1">
    <source>
        <dbReference type="PROSITE-ProRule" id="PRU00169"/>
    </source>
</evidence>
<feature type="compositionally biased region" description="Basic residues" evidence="2">
    <location>
        <begin position="352"/>
        <end position="361"/>
    </location>
</feature>
<feature type="compositionally biased region" description="Low complexity" evidence="2">
    <location>
        <begin position="362"/>
        <end position="371"/>
    </location>
</feature>
<accession>A0ABY5DU14</accession>
<dbReference type="InterPro" id="IPR000014">
    <property type="entry name" value="PAS"/>
</dbReference>
<dbReference type="InterPro" id="IPR052155">
    <property type="entry name" value="Biofilm_reg_signaling"/>
</dbReference>
<dbReference type="SMART" id="SM00086">
    <property type="entry name" value="PAC"/>
    <property type="match status" value="1"/>
</dbReference>
<dbReference type="Proteomes" id="UP001056035">
    <property type="component" value="Chromosome"/>
</dbReference>
<keyword evidence="1" id="KW-0597">Phosphoprotein</keyword>
<dbReference type="NCBIfam" id="TIGR00229">
    <property type="entry name" value="sensory_box"/>
    <property type="match status" value="1"/>
</dbReference>
<dbReference type="Gene3D" id="3.30.450.20">
    <property type="entry name" value="PAS domain"/>
    <property type="match status" value="1"/>
</dbReference>
<dbReference type="SMART" id="SM00267">
    <property type="entry name" value="GGDEF"/>
    <property type="match status" value="1"/>
</dbReference>
<dbReference type="InterPro" id="IPR029787">
    <property type="entry name" value="Nucleotide_cyclase"/>
</dbReference>
<dbReference type="InterPro" id="IPR013656">
    <property type="entry name" value="PAS_4"/>
</dbReference>
<dbReference type="NCBIfam" id="TIGR00254">
    <property type="entry name" value="GGDEF"/>
    <property type="match status" value="1"/>
</dbReference>
<evidence type="ECO:0000259" key="3">
    <source>
        <dbReference type="PROSITE" id="PS50110"/>
    </source>
</evidence>
<feature type="domain" description="PAS" evidence="4">
    <location>
        <begin position="138"/>
        <end position="208"/>
    </location>
</feature>
<dbReference type="Gene3D" id="3.40.50.2300">
    <property type="match status" value="1"/>
</dbReference>
<dbReference type="SMART" id="SM00091">
    <property type="entry name" value="PAS"/>
    <property type="match status" value="1"/>
</dbReference>
<dbReference type="Pfam" id="PF00072">
    <property type="entry name" value="Response_reg"/>
    <property type="match status" value="1"/>
</dbReference>
<evidence type="ECO:0000256" key="2">
    <source>
        <dbReference type="SAM" id="MobiDB-lite"/>
    </source>
</evidence>
<proteinExistence type="predicted"/>
<evidence type="ECO:0000259" key="4">
    <source>
        <dbReference type="PROSITE" id="PS50112"/>
    </source>
</evidence>
<dbReference type="PANTHER" id="PTHR44757:SF2">
    <property type="entry name" value="BIOFILM ARCHITECTURE MAINTENANCE PROTEIN MBAA"/>
    <property type="match status" value="1"/>
</dbReference>
<reference evidence="6 7" key="1">
    <citation type="submission" date="2022-06" db="EMBL/GenBank/DDBJ databases">
        <title>Paraconexibacter antarcticus.</title>
        <authorList>
            <person name="Kim C.S."/>
        </authorList>
    </citation>
    <scope>NUCLEOTIDE SEQUENCE [LARGE SCALE GENOMIC DNA]</scope>
    <source>
        <strain evidence="6 7">02-257</strain>
    </source>
</reference>
<feature type="domain" description="PAC" evidence="5">
    <location>
        <begin position="209"/>
        <end position="263"/>
    </location>
</feature>
<evidence type="ECO:0000259" key="5">
    <source>
        <dbReference type="PROSITE" id="PS50113"/>
    </source>
</evidence>
<dbReference type="SUPFAM" id="SSF55785">
    <property type="entry name" value="PYP-like sensor domain (PAS domain)"/>
    <property type="match status" value="1"/>
</dbReference>
<dbReference type="CDD" id="cd00156">
    <property type="entry name" value="REC"/>
    <property type="match status" value="1"/>
</dbReference>
<dbReference type="InterPro" id="IPR001789">
    <property type="entry name" value="Sig_transdc_resp-reg_receiver"/>
</dbReference>
<dbReference type="InterPro" id="IPR035965">
    <property type="entry name" value="PAS-like_dom_sf"/>
</dbReference>
<dbReference type="PROSITE" id="PS50112">
    <property type="entry name" value="PAS"/>
    <property type="match status" value="1"/>
</dbReference>
<feature type="compositionally biased region" description="Low complexity" evidence="2">
    <location>
        <begin position="317"/>
        <end position="351"/>
    </location>
</feature>
<dbReference type="PANTHER" id="PTHR44757">
    <property type="entry name" value="DIGUANYLATE CYCLASE DGCP"/>
    <property type="match status" value="1"/>
</dbReference>
<dbReference type="InterPro" id="IPR011006">
    <property type="entry name" value="CheY-like_superfamily"/>
</dbReference>
<dbReference type="PROSITE" id="PS50110">
    <property type="entry name" value="RESPONSE_REGULATORY"/>
    <property type="match status" value="1"/>
</dbReference>
<dbReference type="SMART" id="SM00448">
    <property type="entry name" value="REC"/>
    <property type="match status" value="1"/>
</dbReference>
<dbReference type="Pfam" id="PF08448">
    <property type="entry name" value="PAS_4"/>
    <property type="match status" value="1"/>
</dbReference>
<dbReference type="PROSITE" id="PS50113">
    <property type="entry name" value="PAC"/>
    <property type="match status" value="1"/>
</dbReference>
<dbReference type="Pfam" id="PF00990">
    <property type="entry name" value="GGDEF"/>
    <property type="match status" value="1"/>
</dbReference>
<feature type="domain" description="Response regulatory" evidence="3">
    <location>
        <begin position="9"/>
        <end position="124"/>
    </location>
</feature>
<dbReference type="SUPFAM" id="SSF52172">
    <property type="entry name" value="CheY-like"/>
    <property type="match status" value="1"/>
</dbReference>
<dbReference type="SUPFAM" id="SSF55073">
    <property type="entry name" value="Nucleotide cyclase"/>
    <property type="match status" value="1"/>
</dbReference>
<dbReference type="InterPro" id="IPR000700">
    <property type="entry name" value="PAS-assoc_C"/>
</dbReference>
<dbReference type="InterPro" id="IPR043128">
    <property type="entry name" value="Rev_trsase/Diguanyl_cyclase"/>
</dbReference>
<sequence length="428" mass="45904">MTAPGRPLRVLLVEDDEDDEQLILRALRRAGWDVESARVVDEPALRAALADRYDAIISDHGLPGFDSRSALRIVREHDPDIPFIIVSGTIGEESAVDAMAAGASDYVMKGSLSRLAPALDRELEEAAANARRREADAKAAHLAAIVESSFDAIMAVDRQRRLTCWNPGAERMYGWPAEEMLGRDIGSVLTPEAREELDALLGAALAGARTAEVETSRRTRDGRPVEVALALTPIRDAAGEVVAVSLVERDIAERRRLLAQLEHLASHDALTGLLNRRGLEDELGGALARADRYAEPVALVILDLDNFKDTNDTLGHSAGTPSSATSPTASSAAPAPPTSSRGSAATSSRSSSRGRMRRPRSSRPSGSGPRSPTRRAARSPRRRASGSPSTSTARASTTSWSARTSRCTRRRPRAATPCAGRPPRSRRA</sequence>
<dbReference type="InterPro" id="IPR001610">
    <property type="entry name" value="PAC"/>
</dbReference>
<gene>
    <name evidence="6" type="ORF">NBH00_04750</name>
</gene>
<name>A0ABY5DU14_9ACTN</name>
<dbReference type="InterPro" id="IPR000160">
    <property type="entry name" value="GGDEF_dom"/>
</dbReference>
<dbReference type="Gene3D" id="3.30.70.270">
    <property type="match status" value="1"/>
</dbReference>
<evidence type="ECO:0000313" key="7">
    <source>
        <dbReference type="Proteomes" id="UP001056035"/>
    </source>
</evidence>
<feature type="compositionally biased region" description="Basic residues" evidence="2">
    <location>
        <begin position="372"/>
        <end position="384"/>
    </location>
</feature>
<dbReference type="CDD" id="cd01949">
    <property type="entry name" value="GGDEF"/>
    <property type="match status" value="1"/>
</dbReference>
<feature type="region of interest" description="Disordered" evidence="2">
    <location>
        <begin position="312"/>
        <end position="428"/>
    </location>
</feature>
<evidence type="ECO:0000313" key="6">
    <source>
        <dbReference type="EMBL" id="UTI65525.1"/>
    </source>
</evidence>
<feature type="compositionally biased region" description="Low complexity" evidence="2">
    <location>
        <begin position="385"/>
        <end position="405"/>
    </location>
</feature>